<feature type="domain" description="Response regulatory" evidence="14">
    <location>
        <begin position="1416"/>
        <end position="1534"/>
    </location>
</feature>
<feature type="domain" description="PAS" evidence="15">
    <location>
        <begin position="858"/>
        <end position="906"/>
    </location>
</feature>
<dbReference type="SMART" id="SM00387">
    <property type="entry name" value="HATPase_c"/>
    <property type="match status" value="1"/>
</dbReference>
<dbReference type="CDD" id="cd00130">
    <property type="entry name" value="PAS"/>
    <property type="match status" value="4"/>
</dbReference>
<dbReference type="GO" id="GO:0000155">
    <property type="term" value="F:phosphorelay sensor kinase activity"/>
    <property type="evidence" value="ECO:0007669"/>
    <property type="project" value="InterPro"/>
</dbReference>
<name>A0A1G5Y4L0_9HYPH</name>
<keyword evidence="8" id="KW-0902">Two-component regulatory system</keyword>
<reference evidence="17 18" key="1">
    <citation type="submission" date="2016-10" db="EMBL/GenBank/DDBJ databases">
        <authorList>
            <person name="de Groot N.N."/>
        </authorList>
    </citation>
    <scope>NUCLEOTIDE SEQUENCE [LARGE SCALE GENOMIC DNA]</scope>
    <source>
        <strain evidence="17 18">CGMCC 1.12097</strain>
    </source>
</reference>
<keyword evidence="4" id="KW-0808">Transferase</keyword>
<dbReference type="OrthoDB" id="9810730at2"/>
<dbReference type="InterPro" id="IPR011006">
    <property type="entry name" value="CheY-like_superfamily"/>
</dbReference>
<dbReference type="Pfam" id="PF08448">
    <property type="entry name" value="PAS_4"/>
    <property type="match status" value="4"/>
</dbReference>
<evidence type="ECO:0000256" key="2">
    <source>
        <dbReference type="ARBA" id="ARBA00012438"/>
    </source>
</evidence>
<dbReference type="STRING" id="1165689.SAMN02927914_02890"/>
<dbReference type="SMART" id="SM00086">
    <property type="entry name" value="PAC"/>
    <property type="match status" value="3"/>
</dbReference>
<dbReference type="PANTHER" id="PTHR45339:SF5">
    <property type="entry name" value="HISTIDINE KINASE"/>
    <property type="match status" value="1"/>
</dbReference>
<evidence type="ECO:0000256" key="8">
    <source>
        <dbReference type="ARBA" id="ARBA00023012"/>
    </source>
</evidence>
<evidence type="ECO:0000256" key="12">
    <source>
        <dbReference type="SAM" id="MobiDB-lite"/>
    </source>
</evidence>
<accession>A0A1G5Y4L0</accession>
<evidence type="ECO:0000256" key="10">
    <source>
        <dbReference type="ARBA" id="ARBA00068150"/>
    </source>
</evidence>
<dbReference type="InterPro" id="IPR000014">
    <property type="entry name" value="PAS"/>
</dbReference>
<dbReference type="Gene3D" id="3.30.565.10">
    <property type="entry name" value="Histidine kinase-like ATPase, C-terminal domain"/>
    <property type="match status" value="1"/>
</dbReference>
<protein>
    <recommendedName>
        <fullName evidence="10">Sensory/regulatory protein RpfC</fullName>
        <ecNumber evidence="2">2.7.13.3</ecNumber>
    </recommendedName>
</protein>
<dbReference type="InterPro" id="IPR036890">
    <property type="entry name" value="HATPase_C_sf"/>
</dbReference>
<dbReference type="InterPro" id="IPR003594">
    <property type="entry name" value="HATPase_dom"/>
</dbReference>
<dbReference type="PROSITE" id="PS50110">
    <property type="entry name" value="RESPONSE_REGULATORY"/>
    <property type="match status" value="2"/>
</dbReference>
<dbReference type="PROSITE" id="PS50109">
    <property type="entry name" value="HIS_KIN"/>
    <property type="match status" value="1"/>
</dbReference>
<feature type="region of interest" description="Disordered" evidence="12">
    <location>
        <begin position="34"/>
        <end position="54"/>
    </location>
</feature>
<keyword evidence="7" id="KW-0067">ATP-binding</keyword>
<dbReference type="CDD" id="cd00082">
    <property type="entry name" value="HisKA"/>
    <property type="match status" value="1"/>
</dbReference>
<evidence type="ECO:0000256" key="9">
    <source>
        <dbReference type="ARBA" id="ARBA00064003"/>
    </source>
</evidence>
<evidence type="ECO:0000259" key="15">
    <source>
        <dbReference type="PROSITE" id="PS50112"/>
    </source>
</evidence>
<dbReference type="InterPro" id="IPR005467">
    <property type="entry name" value="His_kinase_dom"/>
</dbReference>
<proteinExistence type="predicted"/>
<evidence type="ECO:0000256" key="6">
    <source>
        <dbReference type="ARBA" id="ARBA00022777"/>
    </source>
</evidence>
<feature type="domain" description="Response regulatory" evidence="14">
    <location>
        <begin position="1237"/>
        <end position="1358"/>
    </location>
</feature>
<feature type="compositionally biased region" description="Basic residues" evidence="12">
    <location>
        <begin position="35"/>
        <end position="44"/>
    </location>
</feature>
<feature type="modified residue" description="4-aspartylphosphate" evidence="11">
    <location>
        <position position="1465"/>
    </location>
</feature>
<dbReference type="SMART" id="SM00091">
    <property type="entry name" value="PAS"/>
    <property type="match status" value="7"/>
</dbReference>
<dbReference type="FunFam" id="3.30.565.10:FF:000010">
    <property type="entry name" value="Sensor histidine kinase RcsC"/>
    <property type="match status" value="1"/>
</dbReference>
<dbReference type="PRINTS" id="PR00344">
    <property type="entry name" value="BCTRLSENSOR"/>
</dbReference>
<dbReference type="InterPro" id="IPR004358">
    <property type="entry name" value="Sig_transdc_His_kin-like_C"/>
</dbReference>
<dbReference type="GO" id="GO:0005524">
    <property type="term" value="F:ATP binding"/>
    <property type="evidence" value="ECO:0007669"/>
    <property type="project" value="UniProtKB-KW"/>
</dbReference>
<dbReference type="InterPro" id="IPR013656">
    <property type="entry name" value="PAS_4"/>
</dbReference>
<dbReference type="PANTHER" id="PTHR45339">
    <property type="entry name" value="HYBRID SIGNAL TRANSDUCTION HISTIDINE KINASE J"/>
    <property type="match status" value="1"/>
</dbReference>
<dbReference type="SMART" id="SM00388">
    <property type="entry name" value="HisKA"/>
    <property type="match status" value="1"/>
</dbReference>
<comment type="subunit">
    <text evidence="9">At low DSF concentrations, interacts with RpfF.</text>
</comment>
<feature type="domain" description="PAC" evidence="16">
    <location>
        <begin position="134"/>
        <end position="186"/>
    </location>
</feature>
<keyword evidence="6" id="KW-0418">Kinase</keyword>
<dbReference type="InterPro" id="IPR035965">
    <property type="entry name" value="PAS-like_dom_sf"/>
</dbReference>
<feature type="domain" description="PAC" evidence="16">
    <location>
        <begin position="930"/>
        <end position="981"/>
    </location>
</feature>
<feature type="domain" description="PAC" evidence="16">
    <location>
        <begin position="803"/>
        <end position="854"/>
    </location>
</feature>
<dbReference type="FunFam" id="1.10.287.130:FF:000002">
    <property type="entry name" value="Two-component osmosensing histidine kinase"/>
    <property type="match status" value="1"/>
</dbReference>
<dbReference type="Pfam" id="PF00512">
    <property type="entry name" value="HisKA"/>
    <property type="match status" value="1"/>
</dbReference>
<feature type="domain" description="PAS" evidence="15">
    <location>
        <begin position="59"/>
        <end position="104"/>
    </location>
</feature>
<dbReference type="SUPFAM" id="SSF52172">
    <property type="entry name" value="CheY-like"/>
    <property type="match status" value="2"/>
</dbReference>
<dbReference type="EC" id="2.7.13.3" evidence="2"/>
<evidence type="ECO:0000313" key="17">
    <source>
        <dbReference type="EMBL" id="SDA77502.1"/>
    </source>
</evidence>
<dbReference type="CDD" id="cd16922">
    <property type="entry name" value="HATPase_EvgS-ArcB-TorS-like"/>
    <property type="match status" value="1"/>
</dbReference>
<feature type="domain" description="PAS" evidence="15">
    <location>
        <begin position="730"/>
        <end position="801"/>
    </location>
</feature>
<dbReference type="InterPro" id="IPR003661">
    <property type="entry name" value="HisK_dim/P_dom"/>
</dbReference>
<dbReference type="InterPro" id="IPR036097">
    <property type="entry name" value="HisK_dim/P_sf"/>
</dbReference>
<sequence length="1545" mass="170491">MLIGHIPPTNRGGGFGLGFRGGDGMADADEAIGTRGKRGTRKSTSHGDGAPSCAAGMDSADALRQLVEASSDWIWETDAELRFSWLSQNYKAATGIDPADVLGRFRFDFLKQVLNGDRSAAAHLEDLQAHRPFRDFVYELKGGRADCRWVLTTGFPRFDDTGQFTGYRGIGRNVTALAGAFEKLEQGPPAGGEPAQYLADLERTMDAMHMGVVLLDARLDTLIVNKAYRDLSRIPDGAVTVGAPFSLLMELNRRNGIYGDIDEQQWQRYLATRIEEIRAGSVAPREFSHANGRTMMFSVTALSGGKRLLTYYEVTEVKRRDAEIESANAKIAETFANLRTMVDQMPIGVLVLDADMRAEVINRAFYDFWQIDARRAEIGCNFRDLMNASRDVDPYGSEDATWQRHIADREAEIRAGTAGSRQFPRNDGRTLISSMAPLAGGRRLISYVDVTDMKDREAELADALEKARLAEAVINAVKDPIFVKDDNLRFVFVNEAFATLFGQTPRAMLGKPGGDFLTLNDVALFEQSERDVLATGRPYEVEENFEADGAGRSRIVRKSRVGMASGRNYVAGFIFDISDMKRRETEAEDARKNLATVLESLPAAVIIYDRDDKFVFANRKLQDTLPELKPVWQAGRTFREALALGHSVGYFRLCGDPEVDKLYDSDPERWLDGILARYRLPNSSYERLNPDGRWYQVYDMRTEDGTFIGVRVDISEIKSREKALQESMRQIDLFRHVLDELPVAAFIKAQDLSIEFVNKAWCALTGIAKEDVIGRTDRQLFGTDDAESYSHDDTEVVVTGRVREIEEPVTHRDGTLRQLMTRKSRLVALDGSVHLVGSSTDITEVKARERALEESMRENEVFRSLIDNVPVSIYAKRSDLRQFYVNQGWCDLTGLSREYALGKTDIEIFGQDGEAFVNSDLAVLRSGETQEVEETVTLADGSVRHQFARKGAMIASDGSLYLIGSTTDITELKMREAELREARQRAVLADRAKSEFLANMSHEIRTPMNGVLGMAELLAKSNLDPKQKTFTDIIVKSGNALLTIINDILDFSKIDAGQMVLDPAPFNLAEAIEDVATLVSTRAKEKDLELIVRVEPRLESMFIGDVGRIRQIVTNLVGNAVKFTDEGHVLVDVTGERVPTGTKLTISVTDTGIGIPEQKLKLVFEKFSQVDTSSTRRHEGTGLGLAITSRLVDLMGGDMGVESAEGKGSTFWFTVTLPRAGQQDGQRIMPVDVTGARVLIVDDNAVNRAILTEQMASWTFDSCAAESGAEGLKVLFAAAAYDVPVDCVVLDYQMPGMSGAEMARIVRNTAGLAETPIIMLTSVDQSLANTSYRDLGIDAQLIKPARSSVLLETLVATIQRHRHATGSEAEPLATDGPRNDVPRPPPSTPSAQRALLQPPVVRPRLPATGGGGDRLDILVAEDNEVNQMVFTQILGETGYGFEIVGNGRKALDAFGRLNPCMILMDVSMPEMNGLEATAAIRRLEEETGTHVPIVGVTAHALKGDRERCLEAGMDDYLPKPISPRALLEKVERWIGAGRQVQRNAG</sequence>
<dbReference type="PROSITE" id="PS50113">
    <property type="entry name" value="PAC"/>
    <property type="match status" value="3"/>
</dbReference>
<dbReference type="PROSITE" id="PS50112">
    <property type="entry name" value="PAS"/>
    <property type="match status" value="4"/>
</dbReference>
<feature type="modified residue" description="4-aspartylphosphate" evidence="11">
    <location>
        <position position="1291"/>
    </location>
</feature>
<comment type="catalytic activity">
    <reaction evidence="1">
        <text>ATP + protein L-histidine = ADP + protein N-phospho-L-histidine.</text>
        <dbReference type="EC" id="2.7.13.3"/>
    </reaction>
</comment>
<dbReference type="CDD" id="cd17546">
    <property type="entry name" value="REC_hyHK_CKI1_RcsC-like"/>
    <property type="match status" value="2"/>
</dbReference>
<dbReference type="SUPFAM" id="SSF55785">
    <property type="entry name" value="PYP-like sensor domain (PAS domain)"/>
    <property type="match status" value="6"/>
</dbReference>
<dbReference type="EMBL" id="FMXM01000008">
    <property type="protein sequence ID" value="SDA77502.1"/>
    <property type="molecule type" value="Genomic_DNA"/>
</dbReference>
<dbReference type="InterPro" id="IPR001610">
    <property type="entry name" value="PAC"/>
</dbReference>
<keyword evidence="5" id="KW-0547">Nucleotide-binding</keyword>
<evidence type="ECO:0000256" key="5">
    <source>
        <dbReference type="ARBA" id="ARBA00022741"/>
    </source>
</evidence>
<feature type="domain" description="Histidine kinase" evidence="13">
    <location>
        <begin position="999"/>
        <end position="1219"/>
    </location>
</feature>
<evidence type="ECO:0000259" key="13">
    <source>
        <dbReference type="PROSITE" id="PS50109"/>
    </source>
</evidence>
<evidence type="ECO:0000256" key="11">
    <source>
        <dbReference type="PROSITE-ProRule" id="PRU00169"/>
    </source>
</evidence>
<organism evidence="17 18">
    <name type="scientific">Mesorhizobium qingshengii</name>
    <dbReference type="NCBI Taxonomy" id="1165689"/>
    <lineage>
        <taxon>Bacteria</taxon>
        <taxon>Pseudomonadati</taxon>
        <taxon>Pseudomonadota</taxon>
        <taxon>Alphaproteobacteria</taxon>
        <taxon>Hyphomicrobiales</taxon>
        <taxon>Phyllobacteriaceae</taxon>
        <taxon>Mesorhizobium</taxon>
    </lineage>
</organism>
<evidence type="ECO:0000256" key="3">
    <source>
        <dbReference type="ARBA" id="ARBA00022553"/>
    </source>
</evidence>
<feature type="domain" description="PAS" evidence="15">
    <location>
        <begin position="466"/>
        <end position="536"/>
    </location>
</feature>
<evidence type="ECO:0000259" key="16">
    <source>
        <dbReference type="PROSITE" id="PS50113"/>
    </source>
</evidence>
<dbReference type="Proteomes" id="UP000198588">
    <property type="component" value="Unassembled WGS sequence"/>
</dbReference>
<dbReference type="Pfam" id="PF02518">
    <property type="entry name" value="HATPase_c"/>
    <property type="match status" value="1"/>
</dbReference>
<dbReference type="SMART" id="SM00448">
    <property type="entry name" value="REC"/>
    <property type="match status" value="2"/>
</dbReference>
<evidence type="ECO:0000259" key="14">
    <source>
        <dbReference type="PROSITE" id="PS50110"/>
    </source>
</evidence>
<dbReference type="SUPFAM" id="SSF47384">
    <property type="entry name" value="Homodimeric domain of signal transducing histidine kinase"/>
    <property type="match status" value="1"/>
</dbReference>
<dbReference type="SUPFAM" id="SSF55874">
    <property type="entry name" value="ATPase domain of HSP90 chaperone/DNA topoisomerase II/histidine kinase"/>
    <property type="match status" value="1"/>
</dbReference>
<dbReference type="Pfam" id="PF12860">
    <property type="entry name" value="PAS_7"/>
    <property type="match status" value="2"/>
</dbReference>
<dbReference type="Pfam" id="PF13188">
    <property type="entry name" value="PAS_8"/>
    <property type="match status" value="1"/>
</dbReference>
<keyword evidence="3 11" id="KW-0597">Phosphoprotein</keyword>
<dbReference type="InterPro" id="IPR001789">
    <property type="entry name" value="Sig_transdc_resp-reg_receiver"/>
</dbReference>
<evidence type="ECO:0000313" key="18">
    <source>
        <dbReference type="Proteomes" id="UP000198588"/>
    </source>
</evidence>
<dbReference type="Gene3D" id="3.40.50.2300">
    <property type="match status" value="2"/>
</dbReference>
<evidence type="ECO:0000256" key="4">
    <source>
        <dbReference type="ARBA" id="ARBA00022679"/>
    </source>
</evidence>
<evidence type="ECO:0000256" key="7">
    <source>
        <dbReference type="ARBA" id="ARBA00022840"/>
    </source>
</evidence>
<evidence type="ECO:0000256" key="1">
    <source>
        <dbReference type="ARBA" id="ARBA00000085"/>
    </source>
</evidence>
<dbReference type="NCBIfam" id="TIGR00229">
    <property type="entry name" value="sensory_box"/>
    <property type="match status" value="3"/>
</dbReference>
<gene>
    <name evidence="17" type="ORF">SAMN02927914_02890</name>
</gene>
<dbReference type="Pfam" id="PF00072">
    <property type="entry name" value="Response_reg"/>
    <property type="match status" value="2"/>
</dbReference>
<dbReference type="Gene3D" id="3.30.450.20">
    <property type="entry name" value="PAS domain"/>
    <property type="match status" value="6"/>
</dbReference>
<dbReference type="InterPro" id="IPR000700">
    <property type="entry name" value="PAS-assoc_C"/>
</dbReference>
<dbReference type="Gene3D" id="1.10.287.130">
    <property type="match status" value="1"/>
</dbReference>
<feature type="region of interest" description="Disordered" evidence="12">
    <location>
        <begin position="1362"/>
        <end position="1395"/>
    </location>
</feature>